<keyword evidence="3" id="KW-0804">Transcription</keyword>
<evidence type="ECO:0000256" key="2">
    <source>
        <dbReference type="ARBA" id="ARBA00023125"/>
    </source>
</evidence>
<evidence type="ECO:0000313" key="5">
    <source>
        <dbReference type="EMBL" id="GAB33613.1"/>
    </source>
</evidence>
<dbReference type="STRING" id="1108044.GOOTI_075_00110"/>
<evidence type="ECO:0000259" key="4">
    <source>
        <dbReference type="PROSITE" id="PS50043"/>
    </source>
</evidence>
<keyword evidence="6" id="KW-1185">Reference proteome</keyword>
<dbReference type="PROSITE" id="PS50043">
    <property type="entry name" value="HTH_LUXR_2"/>
    <property type="match status" value="1"/>
</dbReference>
<feature type="domain" description="HTH luxR-type" evidence="4">
    <location>
        <begin position="820"/>
        <end position="885"/>
    </location>
</feature>
<dbReference type="SUPFAM" id="SSF46894">
    <property type="entry name" value="C-terminal effector domain of the bipartite response regulators"/>
    <property type="match status" value="1"/>
</dbReference>
<dbReference type="AlphaFoldDB" id="H5TJF5"/>
<dbReference type="PANTHER" id="PTHR44688">
    <property type="entry name" value="DNA-BINDING TRANSCRIPTIONAL ACTIVATOR DEVR_DOSR"/>
    <property type="match status" value="1"/>
</dbReference>
<protein>
    <submittedName>
        <fullName evidence="5">LuxR family transcriptional regulator</fullName>
    </submittedName>
</protein>
<accession>H5TJF5</accession>
<dbReference type="InterPro" id="IPR036388">
    <property type="entry name" value="WH-like_DNA-bd_sf"/>
</dbReference>
<sequence>MTAAAHEARRAGAMVLHARAVAVEQSLPYAVLQVLLLQHVDGPAYARRPDVRPDYVSTIRLALGLDVGRVPSAAETGSAVLSLVTEIASDTPVLIVVDDLHHADEESAVVLESILSARLARVGVLAAASTDIRCATGPSTYIDVGPLDNDAAAVVLRRAHPLMAAQVRRRILLSAGGNPLALRALPAELRHDQLDGSASLPTVLPMSTALRTRLFPDTPVLPSATRRMLLMHVIDPALPVDELVTAFDGASLPELIAPAARAGLVEAHGLASTAGPGAAEFRFRRPLLGAALMSAATDDERSSAYRSLARCARRATTDGFETHLDELESCVITGFDDASAARLERDGEADLWTGNWSRGLFRLRRASELTSDPRERHRRLARATQIAARVDHAAAQRMFVDMQTGQRHFEDSMTDALAASAIIVTDDDGDVDTAYRMLREALERTAPHDPDDPLVVEAVEALRELCWLGGRTSLWEGYRQVVGASSSSLWSAIWNGPATLSTDRRKSLDMLIARLSVEDSPLRIAGIAEMAATFDRIDECRGVLEDLVSIVDSGIRSNLRTPVGASIAAVWAMLLLAQDAFHRGEWDRTTELAQQARYVCDVDRRAYLGWLADYVLGTVAAARGNVDEVEDLAARMCSWALPRRAFVFIRLAEHLRALVAGGQGDVGSVYIHATAVSPVAELDPYVTMSATVAFDVVRSATRTGRDDEARAHVAAMDEMQLWRISSRTAMIHLACRALVSSSDPRRLFEQALAVPGAEQWVFEYARIQCTYGMELRRGQELVAARRHLEAARSTFESLGATSWAARAQAELDATAPTRNVSVDEPALTAYERRIASMVTSGLSNKEVAERLDISHRTVGNHLYRIYAKLGVASRVELRDALAASR</sequence>
<dbReference type="InterPro" id="IPR016032">
    <property type="entry name" value="Sig_transdc_resp-reg_C-effctor"/>
</dbReference>
<dbReference type="GO" id="GO:0003677">
    <property type="term" value="F:DNA binding"/>
    <property type="evidence" value="ECO:0007669"/>
    <property type="project" value="UniProtKB-KW"/>
</dbReference>
<evidence type="ECO:0000256" key="3">
    <source>
        <dbReference type="ARBA" id="ARBA00023163"/>
    </source>
</evidence>
<dbReference type="Pfam" id="PF00196">
    <property type="entry name" value="GerE"/>
    <property type="match status" value="1"/>
</dbReference>
<reference evidence="5" key="1">
    <citation type="submission" date="2012-02" db="EMBL/GenBank/DDBJ databases">
        <title>Whole genome shotgun sequence of Gordonia otitidis NBRC 100426.</title>
        <authorList>
            <person name="Yoshida I."/>
            <person name="Hosoyama A."/>
            <person name="Tsuchikane K."/>
            <person name="Katsumata H."/>
            <person name="Yamazaki S."/>
            <person name="Fujita N."/>
        </authorList>
    </citation>
    <scope>NUCLEOTIDE SEQUENCE [LARGE SCALE GENOMIC DNA]</scope>
    <source>
        <strain evidence="5">NBRC 100426</strain>
    </source>
</reference>
<dbReference type="Gene3D" id="1.10.10.10">
    <property type="entry name" value="Winged helix-like DNA-binding domain superfamily/Winged helix DNA-binding domain"/>
    <property type="match status" value="1"/>
</dbReference>
<dbReference type="PROSITE" id="PS00622">
    <property type="entry name" value="HTH_LUXR_1"/>
    <property type="match status" value="1"/>
</dbReference>
<name>H5TJF5_GORO1</name>
<keyword evidence="1" id="KW-0805">Transcription regulation</keyword>
<dbReference type="Proteomes" id="UP000005038">
    <property type="component" value="Unassembled WGS sequence"/>
</dbReference>
<organism evidence="5 6">
    <name type="scientific">Gordonia otitidis (strain DSM 44809 / CCUG 52243 / JCM 12355 / NBRC 100426 / IFM 10032)</name>
    <dbReference type="NCBI Taxonomy" id="1108044"/>
    <lineage>
        <taxon>Bacteria</taxon>
        <taxon>Bacillati</taxon>
        <taxon>Actinomycetota</taxon>
        <taxon>Actinomycetes</taxon>
        <taxon>Mycobacteriales</taxon>
        <taxon>Gordoniaceae</taxon>
        <taxon>Gordonia</taxon>
    </lineage>
</organism>
<dbReference type="PANTHER" id="PTHR44688:SF16">
    <property type="entry name" value="DNA-BINDING TRANSCRIPTIONAL ACTIVATOR DEVR_DOSR"/>
    <property type="match status" value="1"/>
</dbReference>
<evidence type="ECO:0000313" key="6">
    <source>
        <dbReference type="Proteomes" id="UP000005038"/>
    </source>
</evidence>
<dbReference type="CDD" id="cd06170">
    <property type="entry name" value="LuxR_C_like"/>
    <property type="match status" value="1"/>
</dbReference>
<dbReference type="GO" id="GO:0006355">
    <property type="term" value="P:regulation of DNA-templated transcription"/>
    <property type="evidence" value="ECO:0007669"/>
    <property type="project" value="InterPro"/>
</dbReference>
<dbReference type="SMART" id="SM00421">
    <property type="entry name" value="HTH_LUXR"/>
    <property type="match status" value="1"/>
</dbReference>
<comment type="caution">
    <text evidence="5">The sequence shown here is derived from an EMBL/GenBank/DDBJ whole genome shotgun (WGS) entry which is preliminary data.</text>
</comment>
<dbReference type="InterPro" id="IPR000792">
    <property type="entry name" value="Tscrpt_reg_LuxR_C"/>
</dbReference>
<dbReference type="PRINTS" id="PR00038">
    <property type="entry name" value="HTHLUXR"/>
</dbReference>
<evidence type="ECO:0000256" key="1">
    <source>
        <dbReference type="ARBA" id="ARBA00023015"/>
    </source>
</evidence>
<dbReference type="EMBL" id="BAFB01000075">
    <property type="protein sequence ID" value="GAB33613.1"/>
    <property type="molecule type" value="Genomic_DNA"/>
</dbReference>
<gene>
    <name evidence="5" type="ORF">GOOTI_075_00110</name>
</gene>
<proteinExistence type="predicted"/>
<keyword evidence="2" id="KW-0238">DNA-binding</keyword>